<dbReference type="EMBL" id="JAUSRL010000005">
    <property type="protein sequence ID" value="MDP9961104.1"/>
    <property type="molecule type" value="Genomic_DNA"/>
</dbReference>
<comment type="caution">
    <text evidence="1">The sequence shown here is derived from an EMBL/GenBank/DDBJ whole genome shotgun (WGS) entry which is preliminary data.</text>
</comment>
<name>A0ABT9SQH5_9FLAO</name>
<protein>
    <recommendedName>
        <fullName evidence="3">Initiator Rep protein domain-containing protein</fullName>
    </recommendedName>
</protein>
<evidence type="ECO:0000313" key="2">
    <source>
        <dbReference type="Proteomes" id="UP001235513"/>
    </source>
</evidence>
<proteinExistence type="predicted"/>
<keyword evidence="2" id="KW-1185">Reference proteome</keyword>
<evidence type="ECO:0000313" key="1">
    <source>
        <dbReference type="EMBL" id="MDP9961104.1"/>
    </source>
</evidence>
<dbReference type="Proteomes" id="UP001235513">
    <property type="component" value="Unassembled WGS sequence"/>
</dbReference>
<reference evidence="1 2" key="1">
    <citation type="submission" date="2023-07" db="EMBL/GenBank/DDBJ databases">
        <title>Sorghum-associated microbial communities from plants grown in Nebraska, USA.</title>
        <authorList>
            <person name="Schachtman D."/>
        </authorList>
    </citation>
    <scope>NUCLEOTIDE SEQUENCE [LARGE SCALE GENOMIC DNA]</scope>
    <source>
        <strain evidence="1 2">CC351</strain>
    </source>
</reference>
<sequence length="313" mass="37040">MKSKIFNKYKQSKTRDLIDVGNSEKYYLPLYTNSDDFKKDYHNNLCEYLRNFPSENELKFIDDNLYYGYNEFKIEPTDLKFTLVESKYNIAFDIELNKNNLKNVFRQAIKAFIIKCYQRNSSLLPSGLNWSDVITIVNKKESVRYEKIGTENLKIFLKGMMGNIAENLYVSGFSRMLLENYTYIHGRILEVDFPSFIKNEYLELYEISKFLLNKRKVLQEDKTKTLINSKIKFSNPKKLALLQTIGFFDSPAIANLAEDKQNEIVSLLLDADKKEFVYKNRLNLNSKNPNYQIDKYTAFQYVEEMEKMLNEMQ</sequence>
<evidence type="ECO:0008006" key="3">
    <source>
        <dbReference type="Google" id="ProtNLM"/>
    </source>
</evidence>
<dbReference type="RefSeq" id="WP_306844949.1">
    <property type="nucleotide sequence ID" value="NZ_JAUSRL010000005.1"/>
</dbReference>
<organism evidence="1 2">
    <name type="scientific">Chryseobacterium lathyri</name>
    <dbReference type="NCBI Taxonomy" id="395933"/>
    <lineage>
        <taxon>Bacteria</taxon>
        <taxon>Pseudomonadati</taxon>
        <taxon>Bacteroidota</taxon>
        <taxon>Flavobacteriia</taxon>
        <taxon>Flavobacteriales</taxon>
        <taxon>Weeksellaceae</taxon>
        <taxon>Chryseobacterium group</taxon>
        <taxon>Chryseobacterium</taxon>
    </lineage>
</organism>
<gene>
    <name evidence="1" type="ORF">J2T04_003002</name>
</gene>
<accession>A0ABT9SQH5</accession>